<keyword evidence="6" id="KW-1185">Reference proteome</keyword>
<name>A0A5M9I149_9FIRM</name>
<keyword evidence="3" id="KW-0804">Transcription</keyword>
<comment type="caution">
    <text evidence="5">The sequence shown here is derived from an EMBL/GenBank/DDBJ whole genome shotgun (WGS) entry which is preliminary data.</text>
</comment>
<evidence type="ECO:0000256" key="3">
    <source>
        <dbReference type="ARBA" id="ARBA00023163"/>
    </source>
</evidence>
<dbReference type="PROSITE" id="PS50995">
    <property type="entry name" value="HTH_MARR_2"/>
    <property type="match status" value="1"/>
</dbReference>
<keyword evidence="2" id="KW-0238">DNA-binding</keyword>
<dbReference type="Pfam" id="PF12802">
    <property type="entry name" value="MarR_2"/>
    <property type="match status" value="1"/>
</dbReference>
<organism evidence="5 6">
    <name type="scientific">Mediterraneibacter catenae</name>
    <dbReference type="NCBI Taxonomy" id="2594882"/>
    <lineage>
        <taxon>Bacteria</taxon>
        <taxon>Bacillati</taxon>
        <taxon>Bacillota</taxon>
        <taxon>Clostridia</taxon>
        <taxon>Lachnospirales</taxon>
        <taxon>Lachnospiraceae</taxon>
        <taxon>Mediterraneibacter</taxon>
    </lineage>
</organism>
<evidence type="ECO:0000313" key="5">
    <source>
        <dbReference type="EMBL" id="KAA8501251.1"/>
    </source>
</evidence>
<protein>
    <submittedName>
        <fullName evidence="5">MarR family transcriptional regulator</fullName>
    </submittedName>
</protein>
<dbReference type="InterPro" id="IPR036388">
    <property type="entry name" value="WH-like_DNA-bd_sf"/>
</dbReference>
<dbReference type="SMART" id="SM00347">
    <property type="entry name" value="HTH_MARR"/>
    <property type="match status" value="1"/>
</dbReference>
<feature type="domain" description="HTH marR-type" evidence="4">
    <location>
        <begin position="7"/>
        <end position="141"/>
    </location>
</feature>
<accession>A0A5M9I149</accession>
<dbReference type="Proteomes" id="UP000322025">
    <property type="component" value="Unassembled WGS sequence"/>
</dbReference>
<sequence>MEESFGSEELLFMMKKISRNMSAQMELSLKDKSITGVQVYFMVYILRHHPKGTYLTELCREIGVSKATLSALIKKMREKGYLYFLEDPDDVRKKKVLPTEKLVKDGNRFIQKADQMESEICSGLDRQEKIQLMNLEEKILTQLSRMEQNEKNRQEVYLP</sequence>
<reference evidence="5" key="1">
    <citation type="submission" date="2019-07" db="EMBL/GenBank/DDBJ databases">
        <authorList>
            <person name="Wongkuna S."/>
            <person name="Scaria J."/>
        </authorList>
    </citation>
    <scope>NUCLEOTIDE SEQUENCE [LARGE SCALE GENOMIC DNA]</scope>
    <source>
        <strain evidence="5">SW178</strain>
    </source>
</reference>
<evidence type="ECO:0000256" key="2">
    <source>
        <dbReference type="ARBA" id="ARBA00023125"/>
    </source>
</evidence>
<keyword evidence="1" id="KW-0805">Transcription regulation</keyword>
<proteinExistence type="predicted"/>
<dbReference type="OrthoDB" id="1755545at2"/>
<gene>
    <name evidence="5" type="ORF">FNY66_09085</name>
</gene>
<dbReference type="PANTHER" id="PTHR42756">
    <property type="entry name" value="TRANSCRIPTIONAL REGULATOR, MARR"/>
    <property type="match status" value="1"/>
</dbReference>
<dbReference type="InterPro" id="IPR036390">
    <property type="entry name" value="WH_DNA-bd_sf"/>
</dbReference>
<dbReference type="InterPro" id="IPR000835">
    <property type="entry name" value="HTH_MarR-typ"/>
</dbReference>
<evidence type="ECO:0000256" key="1">
    <source>
        <dbReference type="ARBA" id="ARBA00023015"/>
    </source>
</evidence>
<evidence type="ECO:0000259" key="4">
    <source>
        <dbReference type="PROSITE" id="PS50995"/>
    </source>
</evidence>
<dbReference type="EMBL" id="VMSO01000010">
    <property type="protein sequence ID" value="KAA8501251.1"/>
    <property type="molecule type" value="Genomic_DNA"/>
</dbReference>
<evidence type="ECO:0000313" key="6">
    <source>
        <dbReference type="Proteomes" id="UP000322025"/>
    </source>
</evidence>
<dbReference type="GO" id="GO:0003677">
    <property type="term" value="F:DNA binding"/>
    <property type="evidence" value="ECO:0007669"/>
    <property type="project" value="UniProtKB-KW"/>
</dbReference>
<dbReference type="RefSeq" id="WP_150310897.1">
    <property type="nucleotide sequence ID" value="NZ_VMSO01000010.1"/>
</dbReference>
<dbReference type="PANTHER" id="PTHR42756:SF1">
    <property type="entry name" value="TRANSCRIPTIONAL REPRESSOR OF EMRAB OPERON"/>
    <property type="match status" value="1"/>
</dbReference>
<dbReference type="GO" id="GO:0003700">
    <property type="term" value="F:DNA-binding transcription factor activity"/>
    <property type="evidence" value="ECO:0007669"/>
    <property type="project" value="InterPro"/>
</dbReference>
<dbReference type="Gene3D" id="1.10.10.10">
    <property type="entry name" value="Winged helix-like DNA-binding domain superfamily/Winged helix DNA-binding domain"/>
    <property type="match status" value="1"/>
</dbReference>
<dbReference type="AlphaFoldDB" id="A0A5M9I149"/>
<dbReference type="SUPFAM" id="SSF46785">
    <property type="entry name" value="Winged helix' DNA-binding domain"/>
    <property type="match status" value="1"/>
</dbReference>